<evidence type="ECO:0000256" key="8">
    <source>
        <dbReference type="HAMAP-Rule" id="MF_00116"/>
    </source>
</evidence>
<evidence type="ECO:0000256" key="3">
    <source>
        <dbReference type="ARBA" id="ARBA00022723"/>
    </source>
</evidence>
<dbReference type="PANTHER" id="PTHR11241:SF0">
    <property type="entry name" value="DEOXYURIDINE 5'-TRIPHOSPHATE NUCLEOTIDOHYDROLASE"/>
    <property type="match status" value="1"/>
</dbReference>
<feature type="binding site" evidence="8">
    <location>
        <begin position="83"/>
        <end position="85"/>
    </location>
    <ligand>
        <name>substrate</name>
    </ligand>
</feature>
<name>A0A069JUP7_RHOSG</name>
<evidence type="ECO:0000256" key="7">
    <source>
        <dbReference type="ARBA" id="ARBA00047686"/>
    </source>
</evidence>
<dbReference type="Proteomes" id="UP000230886">
    <property type="component" value="Unassembled WGS sequence"/>
</dbReference>
<evidence type="ECO:0000313" key="10">
    <source>
        <dbReference type="Proteomes" id="UP000230886"/>
    </source>
</evidence>
<feature type="binding site" evidence="8">
    <location>
        <begin position="66"/>
        <end position="68"/>
    </location>
    <ligand>
        <name>substrate</name>
    </ligand>
</feature>
<keyword evidence="3 8" id="KW-0479">Metal-binding</keyword>
<evidence type="ECO:0000256" key="5">
    <source>
        <dbReference type="ARBA" id="ARBA00022842"/>
    </source>
</evidence>
<comment type="catalytic activity">
    <reaction evidence="7 8">
        <text>dUTP + H2O = dUMP + diphosphate + H(+)</text>
        <dbReference type="Rhea" id="RHEA:10248"/>
        <dbReference type="ChEBI" id="CHEBI:15377"/>
        <dbReference type="ChEBI" id="CHEBI:15378"/>
        <dbReference type="ChEBI" id="CHEBI:33019"/>
        <dbReference type="ChEBI" id="CHEBI:61555"/>
        <dbReference type="ChEBI" id="CHEBI:246422"/>
        <dbReference type="EC" id="3.6.1.23"/>
    </reaction>
</comment>
<keyword evidence="6 8" id="KW-0546">Nucleotide metabolism</keyword>
<dbReference type="GO" id="GO:0004170">
    <property type="term" value="F:dUTP diphosphatase activity"/>
    <property type="evidence" value="ECO:0007669"/>
    <property type="project" value="UniProtKB-UniRule"/>
</dbReference>
<evidence type="ECO:0000256" key="1">
    <source>
        <dbReference type="ARBA" id="ARBA00001946"/>
    </source>
</evidence>
<protein>
    <recommendedName>
        <fullName evidence="8">Deoxyuridine 5'-triphosphate nucleotidohydrolase</fullName>
        <shortName evidence="8">dUTPase</shortName>
        <ecNumber evidence="8">3.6.1.23</ecNumber>
    </recommendedName>
    <alternativeName>
        <fullName evidence="8">dUTP pyrophosphatase</fullName>
    </alternativeName>
</protein>
<evidence type="ECO:0000313" key="9">
    <source>
        <dbReference type="EMBL" id="PCK26376.1"/>
    </source>
</evidence>
<comment type="cofactor">
    <cofactor evidence="1 8">
        <name>Mg(2+)</name>
        <dbReference type="ChEBI" id="CHEBI:18420"/>
    </cofactor>
</comment>
<accession>A0A069JUP7</accession>
<dbReference type="InterPro" id="IPR033704">
    <property type="entry name" value="dUTPase_trimeric"/>
</dbReference>
<dbReference type="InterPro" id="IPR008181">
    <property type="entry name" value="dUTPase"/>
</dbReference>
<comment type="similarity">
    <text evidence="2 8">Belongs to the dUTPase family.</text>
</comment>
<feature type="binding site" evidence="8">
    <location>
        <position position="79"/>
    </location>
    <ligand>
        <name>substrate</name>
    </ligand>
</feature>
<evidence type="ECO:0000256" key="4">
    <source>
        <dbReference type="ARBA" id="ARBA00022801"/>
    </source>
</evidence>
<dbReference type="InterPro" id="IPR036157">
    <property type="entry name" value="dUTPase-like_sf"/>
</dbReference>
<comment type="caution">
    <text evidence="8">Lacks conserved residue(s) required for the propagation of feature annotation.</text>
</comment>
<keyword evidence="4 8" id="KW-0378">Hydrolase</keyword>
<dbReference type="CDD" id="cd07557">
    <property type="entry name" value="trimeric_dUTPase"/>
    <property type="match status" value="1"/>
</dbReference>
<proteinExistence type="inferred from homology"/>
<dbReference type="NCBIfam" id="NF001862">
    <property type="entry name" value="PRK00601.1"/>
    <property type="match status" value="1"/>
</dbReference>
<dbReference type="Gene3D" id="2.70.40.10">
    <property type="match status" value="1"/>
</dbReference>
<evidence type="ECO:0000256" key="2">
    <source>
        <dbReference type="ARBA" id="ARBA00006581"/>
    </source>
</evidence>
<dbReference type="NCBIfam" id="TIGR00576">
    <property type="entry name" value="dut"/>
    <property type="match status" value="1"/>
</dbReference>
<dbReference type="RefSeq" id="WP_003942635.1">
    <property type="nucleotide sequence ID" value="NZ_AP023172.1"/>
</dbReference>
<dbReference type="SUPFAM" id="SSF51283">
    <property type="entry name" value="dUTPase-like"/>
    <property type="match status" value="1"/>
</dbReference>
<dbReference type="SMR" id="A0A069JUP7"/>
<dbReference type="GeneID" id="93804278"/>
<reference evidence="9 10" key="1">
    <citation type="submission" date="2017-07" db="EMBL/GenBank/DDBJ databases">
        <title>Draft sequence of Rhodococcus enclensis 23b-28.</title>
        <authorList>
            <person name="Besaury L."/>
            <person name="Sancelme M."/>
            <person name="Amato P."/>
            <person name="Lallement A."/>
            <person name="Delort A.-M."/>
        </authorList>
    </citation>
    <scope>NUCLEOTIDE SEQUENCE [LARGE SCALE GENOMIC DNA]</scope>
    <source>
        <strain evidence="9 10">23b-28</strain>
    </source>
</reference>
<dbReference type="AlphaFoldDB" id="A0A069JUP7"/>
<comment type="pathway">
    <text evidence="8">Pyrimidine metabolism; dUMP biosynthesis; dUMP from dCTP (dUTP route): step 2/2.</text>
</comment>
<evidence type="ECO:0000256" key="6">
    <source>
        <dbReference type="ARBA" id="ARBA00023080"/>
    </source>
</evidence>
<dbReference type="GO" id="GO:0006226">
    <property type="term" value="P:dUMP biosynthetic process"/>
    <property type="evidence" value="ECO:0007669"/>
    <property type="project" value="UniProtKB-UniRule"/>
</dbReference>
<dbReference type="GO" id="GO:0046081">
    <property type="term" value="P:dUTP catabolic process"/>
    <property type="evidence" value="ECO:0007669"/>
    <property type="project" value="InterPro"/>
</dbReference>
<comment type="function">
    <text evidence="8">This enzyme is involved in nucleotide metabolism: it produces dUMP, the immediate precursor of thymidine nucleotides and it decreases the intracellular concentration of dUTP so that uracil cannot be incorporated into DNA.</text>
</comment>
<organism evidence="9 10">
    <name type="scientific">Rhodococcus qingshengii</name>
    <dbReference type="NCBI Taxonomy" id="334542"/>
    <lineage>
        <taxon>Bacteria</taxon>
        <taxon>Bacillati</taxon>
        <taxon>Actinomycetota</taxon>
        <taxon>Actinomycetes</taxon>
        <taxon>Mycobacteriales</taxon>
        <taxon>Nocardiaceae</taxon>
        <taxon>Rhodococcus</taxon>
        <taxon>Rhodococcus erythropolis group</taxon>
    </lineage>
</organism>
<dbReference type="EC" id="3.6.1.23" evidence="8"/>
<comment type="caution">
    <text evidence="9">The sequence shown here is derived from an EMBL/GenBank/DDBJ whole genome shotgun (WGS) entry which is preliminary data.</text>
</comment>
<dbReference type="Pfam" id="PF00692">
    <property type="entry name" value="dUTPase"/>
    <property type="match status" value="1"/>
</dbReference>
<dbReference type="GeneID" id="57487205"/>
<dbReference type="HAMAP" id="MF_00116">
    <property type="entry name" value="dUTPase_bact"/>
    <property type="match status" value="1"/>
</dbReference>
<gene>
    <name evidence="8" type="primary">dut</name>
    <name evidence="9" type="ORF">CHR55_15485</name>
</gene>
<accession>A0A2A5JAG9</accession>
<sequence>MSDHLSIALKRLDPDLPVPQRAHPGDAGVDLCSTSDVTIEPGHRTLVGTGIAIALPVGTVGLIHPRSGLAAKSGLSIVNAPGTVDAGYRGELKVCLINLDPATAIDIRRGDRIAQLVVQRVELPVFEEVESLDDTTRGTGGYGSSGGHAILDTDAPGAVVGEGV</sequence>
<dbReference type="GO" id="GO:0000287">
    <property type="term" value="F:magnesium ion binding"/>
    <property type="evidence" value="ECO:0007669"/>
    <property type="project" value="UniProtKB-UniRule"/>
</dbReference>
<keyword evidence="5 8" id="KW-0460">Magnesium</keyword>
<dbReference type="InterPro" id="IPR029054">
    <property type="entry name" value="dUTPase-like"/>
</dbReference>
<dbReference type="FunFam" id="2.70.40.10:FF:000008">
    <property type="entry name" value="Deoxyuridine 5'-triphosphate nucleotidohydrolase"/>
    <property type="match status" value="1"/>
</dbReference>
<dbReference type="EMBL" id="NOVD01000009">
    <property type="protein sequence ID" value="PCK26376.1"/>
    <property type="molecule type" value="Genomic_DNA"/>
</dbReference>
<dbReference type="PANTHER" id="PTHR11241">
    <property type="entry name" value="DEOXYURIDINE 5'-TRIPHOSPHATE NUCLEOTIDOHYDROLASE"/>
    <property type="match status" value="1"/>
</dbReference>
<dbReference type="UniPathway" id="UPA00610">
    <property type="reaction ID" value="UER00666"/>
</dbReference>